<proteinExistence type="predicted"/>
<dbReference type="InterPro" id="IPR037143">
    <property type="entry name" value="4-PPantetheinyl_Trfase_dom_sf"/>
</dbReference>
<reference evidence="3 4" key="1">
    <citation type="submission" date="2018-10" db="EMBL/GenBank/DDBJ databases">
        <title>Genomic Encyclopedia of Archaeal and Bacterial Type Strains, Phase II (KMG-II): from individual species to whole genera.</title>
        <authorList>
            <person name="Goeker M."/>
        </authorList>
    </citation>
    <scope>NUCLEOTIDE SEQUENCE [LARGE SCALE GENOMIC DNA]</scope>
    <source>
        <strain evidence="3 4">DSM 19727</strain>
    </source>
</reference>
<comment type="caution">
    <text evidence="3">The sequence shown here is derived from an EMBL/GenBank/DDBJ whole genome shotgun (WGS) entry which is preliminary data.</text>
</comment>
<organism evidence="3 4">
    <name type="scientific">Flavobacterium weaverense</name>
    <dbReference type="NCBI Taxonomy" id="271156"/>
    <lineage>
        <taxon>Bacteria</taxon>
        <taxon>Pseudomonadati</taxon>
        <taxon>Bacteroidota</taxon>
        <taxon>Flavobacteriia</taxon>
        <taxon>Flavobacteriales</taxon>
        <taxon>Flavobacteriaceae</taxon>
        <taxon>Flavobacterium</taxon>
    </lineage>
</organism>
<evidence type="ECO:0000259" key="2">
    <source>
        <dbReference type="Pfam" id="PF01648"/>
    </source>
</evidence>
<keyword evidence="1 3" id="KW-0808">Transferase</keyword>
<evidence type="ECO:0000313" key="4">
    <source>
        <dbReference type="Proteomes" id="UP000280368"/>
    </source>
</evidence>
<keyword evidence="4" id="KW-1185">Reference proteome</keyword>
<dbReference type="Proteomes" id="UP000280368">
    <property type="component" value="Unassembled WGS sequence"/>
</dbReference>
<dbReference type="Pfam" id="PF01648">
    <property type="entry name" value="ACPS"/>
    <property type="match status" value="1"/>
</dbReference>
<dbReference type="RefSeq" id="WP_121925232.1">
    <property type="nucleotide sequence ID" value="NZ_CBCSGA010000008.1"/>
</dbReference>
<sequence>MIGNDIVDLALAKKQSNWRRKGYLEKIFTQQEQHLINNTQNPNLMVWNLWSRKEAAYKIYNRETSIRAFIPLQLECSYESENIGTVSCRGFEYFTKTVLSEDFVYTIAVSQQDLFKTIAAIVIEDKIIKVDGIPFLENQNSSFKRVVSITHHGRFWKGIALKFEY</sequence>
<feature type="domain" description="4'-phosphopantetheinyl transferase" evidence="2">
    <location>
        <begin position="2"/>
        <end position="106"/>
    </location>
</feature>
<evidence type="ECO:0000256" key="1">
    <source>
        <dbReference type="ARBA" id="ARBA00022679"/>
    </source>
</evidence>
<dbReference type="AlphaFoldDB" id="A0A3M0A9R4"/>
<accession>A0A3M0A9R4</accession>
<dbReference type="GO" id="GO:0008897">
    <property type="term" value="F:holo-[acyl-carrier-protein] synthase activity"/>
    <property type="evidence" value="ECO:0007669"/>
    <property type="project" value="InterPro"/>
</dbReference>
<dbReference type="GO" id="GO:0000287">
    <property type="term" value="F:magnesium ion binding"/>
    <property type="evidence" value="ECO:0007669"/>
    <property type="project" value="InterPro"/>
</dbReference>
<dbReference type="SUPFAM" id="SSF56214">
    <property type="entry name" value="4'-phosphopantetheinyl transferase"/>
    <property type="match status" value="1"/>
</dbReference>
<dbReference type="EMBL" id="REFH01000009">
    <property type="protein sequence ID" value="RMA75842.1"/>
    <property type="molecule type" value="Genomic_DNA"/>
</dbReference>
<name>A0A3M0A9R4_9FLAO</name>
<protein>
    <submittedName>
        <fullName evidence="3">4'-phosphopantetheinyl transferase superfamily protein</fullName>
    </submittedName>
</protein>
<dbReference type="Gene3D" id="3.90.470.20">
    <property type="entry name" value="4'-phosphopantetheinyl transferase domain"/>
    <property type="match status" value="1"/>
</dbReference>
<dbReference type="InterPro" id="IPR008278">
    <property type="entry name" value="4-PPantetheinyl_Trfase_dom"/>
</dbReference>
<dbReference type="OrthoDB" id="663853at2"/>
<gene>
    <name evidence="3" type="ORF">BC961_1540</name>
</gene>
<evidence type="ECO:0000313" key="3">
    <source>
        <dbReference type="EMBL" id="RMA75842.1"/>
    </source>
</evidence>